<protein>
    <recommendedName>
        <fullName evidence="4">EamA domain-containing protein</fullName>
    </recommendedName>
</protein>
<organism evidence="2 3">
    <name type="scientific">Vreelandella olivaria</name>
    <dbReference type="NCBI Taxonomy" id="390919"/>
    <lineage>
        <taxon>Bacteria</taxon>
        <taxon>Pseudomonadati</taxon>
        <taxon>Pseudomonadota</taxon>
        <taxon>Gammaproteobacteria</taxon>
        <taxon>Oceanospirillales</taxon>
        <taxon>Halomonadaceae</taxon>
        <taxon>Vreelandella</taxon>
    </lineage>
</organism>
<evidence type="ECO:0000256" key="1">
    <source>
        <dbReference type="SAM" id="Phobius"/>
    </source>
</evidence>
<dbReference type="EMBL" id="AP019416">
    <property type="protein sequence ID" value="BBI52264.1"/>
    <property type="molecule type" value="Genomic_DNA"/>
</dbReference>
<gene>
    <name evidence="2" type="ORF">HORIV_46850</name>
</gene>
<feature type="transmembrane region" description="Helical" evidence="1">
    <location>
        <begin position="21"/>
        <end position="41"/>
    </location>
</feature>
<feature type="transmembrane region" description="Helical" evidence="1">
    <location>
        <begin position="47"/>
        <end position="65"/>
    </location>
</feature>
<keyword evidence="1" id="KW-1133">Transmembrane helix</keyword>
<proteinExistence type="predicted"/>
<evidence type="ECO:0008006" key="4">
    <source>
        <dbReference type="Google" id="ProtNLM"/>
    </source>
</evidence>
<accession>A0ABM7GMQ5</accession>
<evidence type="ECO:0000313" key="3">
    <source>
        <dbReference type="Proteomes" id="UP000289555"/>
    </source>
</evidence>
<evidence type="ECO:0000313" key="2">
    <source>
        <dbReference type="EMBL" id="BBI52264.1"/>
    </source>
</evidence>
<dbReference type="Proteomes" id="UP000289555">
    <property type="component" value="Chromosome"/>
</dbReference>
<keyword evidence="1" id="KW-0812">Transmembrane</keyword>
<keyword evidence="3" id="KW-1185">Reference proteome</keyword>
<keyword evidence="1" id="KW-0472">Membrane</keyword>
<name>A0ABM7GMQ5_9GAMM</name>
<reference evidence="3" key="1">
    <citation type="journal article" date="2019" name="Microbiol. Resour. Announc.">
        <title>Complete Genome Sequence of Halomonas olivaria, a Moderately Halophilic Bacterium Isolated from Olive Processing Effluents, Obtained by Nanopore Sequencing.</title>
        <authorList>
            <person name="Nagata S."/>
            <person name="Ii K.M."/>
            <person name="Tsukimi T."/>
            <person name="Miura M.C."/>
            <person name="Galipon J."/>
            <person name="Arakawa K."/>
        </authorList>
    </citation>
    <scope>NUCLEOTIDE SEQUENCE [LARGE SCALE GENOMIC DNA]</scope>
    <source>
        <strain evidence="3">TYRC17</strain>
    </source>
</reference>
<sequence>MNNSELLASSIFRLIGRGTGFIFAGVILGGGLSWPLMKIALENTSPQVFLIWRLAFATISAFILVK</sequence>